<accession>A0A0J8RXY0</accession>
<dbReference type="STRING" id="396776.A0A0J8RXY0"/>
<feature type="region of interest" description="Disordered" evidence="1">
    <location>
        <begin position="200"/>
        <end position="229"/>
    </location>
</feature>
<dbReference type="OrthoDB" id="386949at2759"/>
<proteinExistence type="predicted"/>
<reference evidence="3" key="1">
    <citation type="journal article" date="2010" name="Genome Res.">
        <title>Population genomic sequencing of Coccidioides fungi reveals recent hybridization and transposon control.</title>
        <authorList>
            <person name="Neafsey D.E."/>
            <person name="Barker B.M."/>
            <person name="Sharpton T.J."/>
            <person name="Stajich J.E."/>
            <person name="Park D.J."/>
            <person name="Whiston E."/>
            <person name="Hung C.-Y."/>
            <person name="McMahan C."/>
            <person name="White J."/>
            <person name="Sykes S."/>
            <person name="Heiman D."/>
            <person name="Young S."/>
            <person name="Zeng Q."/>
            <person name="Abouelleil A."/>
            <person name="Aftuck L."/>
            <person name="Bessette D."/>
            <person name="Brown A."/>
            <person name="FitzGerald M."/>
            <person name="Lui A."/>
            <person name="Macdonald J.P."/>
            <person name="Priest M."/>
            <person name="Orbach M.J."/>
            <person name="Galgiani J.N."/>
            <person name="Kirkland T.N."/>
            <person name="Cole G.T."/>
            <person name="Birren B.W."/>
            <person name="Henn M.R."/>
            <person name="Taylor J.W."/>
            <person name="Rounsley S.D."/>
        </authorList>
    </citation>
    <scope>NUCLEOTIDE SEQUENCE [LARGE SCALE GENOMIC DNA]</scope>
    <source>
        <strain evidence="3">H538.4</strain>
    </source>
</reference>
<evidence type="ECO:0000256" key="1">
    <source>
        <dbReference type="SAM" id="MobiDB-lite"/>
    </source>
</evidence>
<gene>
    <name evidence="2" type="ORF">CIHG_07237</name>
</gene>
<organism evidence="2 3">
    <name type="scientific">Coccidioides immitis H538.4</name>
    <dbReference type="NCBI Taxonomy" id="396776"/>
    <lineage>
        <taxon>Eukaryota</taxon>
        <taxon>Fungi</taxon>
        <taxon>Dikarya</taxon>
        <taxon>Ascomycota</taxon>
        <taxon>Pezizomycotina</taxon>
        <taxon>Eurotiomycetes</taxon>
        <taxon>Eurotiomycetidae</taxon>
        <taxon>Onygenales</taxon>
        <taxon>Onygenaceae</taxon>
        <taxon>Coccidioides</taxon>
    </lineage>
</organism>
<dbReference type="InterPro" id="IPR019193">
    <property type="entry name" value="UBQ-conj_enz_E2-bd_prot"/>
</dbReference>
<feature type="compositionally biased region" description="Polar residues" evidence="1">
    <location>
        <begin position="200"/>
        <end position="215"/>
    </location>
</feature>
<evidence type="ECO:0000313" key="2">
    <source>
        <dbReference type="EMBL" id="KMU89431.1"/>
    </source>
</evidence>
<dbReference type="Pfam" id="PF09814">
    <property type="entry name" value="HECT_2"/>
    <property type="match status" value="1"/>
</dbReference>
<protein>
    <submittedName>
        <fullName evidence="2">Uncharacterized protein</fullName>
    </submittedName>
</protein>
<dbReference type="VEuPathDB" id="FungiDB:CIHG_07237"/>
<dbReference type="AlphaFoldDB" id="A0A0J8RXY0"/>
<dbReference type="Proteomes" id="UP000054563">
    <property type="component" value="Unassembled WGS sequence"/>
</dbReference>
<dbReference type="eggNOG" id="KOG4784">
    <property type="taxonomic scope" value="Eukaryota"/>
</dbReference>
<name>A0A0J8RXY0_COCIT</name>
<dbReference type="EMBL" id="DS017012">
    <property type="protein sequence ID" value="KMU89431.1"/>
    <property type="molecule type" value="Genomic_DNA"/>
</dbReference>
<sequence length="229" mass="25986">MPQTQSVSGGKKKKKQAAARICLFSRRIERTGARRYILHRDDNSATNNGILVWIFNPDIRYSYLDSDVSNGSPSGGNEGKNNVLATSAQRALKLFYQYTSDIQTLLNPESGTPSSASLEELPLPAHIYEQTESLLNSRTTLLPESARKFREWTLFIAADRRINRSTKICRLRWRQQQYIFDSRYERTKSLFAIRSPSDNIVPSTDRSPQNTNASLGMSFGKPLRSYPAM</sequence>
<evidence type="ECO:0000313" key="3">
    <source>
        <dbReference type="Proteomes" id="UP000054563"/>
    </source>
</evidence>